<sequence>MPSSQSFNRKPAVSFSRINPGYKSYIVSFKHNTARRLLIAQVFNGEPSTSRTSLSSFDSYECALLDSHGYAGGVVRGSRVKYNDPFDLSLRRRALLCWEKGSPSNILLVKKPKNSAASQQMQLISEWLQARGMIPLVEPLVHANEFPQFQALSSDNISSVDLCITLGGDGTVLHLASLFDIDEPLPPVMSFSMGTLGFLTPFDVKKFEPLLERVLAANQNPLYCTLRTRLRCEIRTKGKVQAVHSVLNEVVVDRGAYPGPAVLDVFVDKTYLTTVEADGLIIATPSGSTAYSMSAGGSLIAPSVPCTILTPIAPLSLSFRPIVVPESSSISVQLPDDAKCTTRISFDGRSATRLPKGSSVVVEGTRNPLPMINSLPLDSDWYEGITQKLKWNLSLRRVPRPLGYPPHLSDSLEEC</sequence>
<evidence type="ECO:0000256" key="2">
    <source>
        <dbReference type="ARBA" id="ARBA00022679"/>
    </source>
</evidence>
<dbReference type="FunFam" id="2.60.200.30:FF:000009">
    <property type="entry name" value="Poly(P)/ATP NAD kinase"/>
    <property type="match status" value="1"/>
</dbReference>
<keyword evidence="4" id="KW-0418">Kinase</keyword>
<dbReference type="Pfam" id="PF20143">
    <property type="entry name" value="NAD_kinase_C"/>
    <property type="match status" value="1"/>
</dbReference>
<dbReference type="HAMAP" id="MF_00361">
    <property type="entry name" value="NAD_kinase"/>
    <property type="match status" value="1"/>
</dbReference>
<dbReference type="GO" id="GO:0019674">
    <property type="term" value="P:NAD+ metabolic process"/>
    <property type="evidence" value="ECO:0007669"/>
    <property type="project" value="InterPro"/>
</dbReference>
<evidence type="ECO:0000313" key="8">
    <source>
        <dbReference type="EMBL" id="GAX73346.1"/>
    </source>
</evidence>
<comment type="caution">
    <text evidence="8">The sequence shown here is derived from an EMBL/GenBank/DDBJ whole genome shotgun (WGS) entry which is preliminary data.</text>
</comment>
<dbReference type="OrthoDB" id="24581at2759"/>
<evidence type="ECO:0000256" key="7">
    <source>
        <dbReference type="ARBA" id="ARBA00023027"/>
    </source>
</evidence>
<keyword evidence="2" id="KW-0808">Transferase</keyword>
<dbReference type="Gene3D" id="3.40.50.10330">
    <property type="entry name" value="Probable inorganic polyphosphate/atp-NAD kinase, domain 1"/>
    <property type="match status" value="1"/>
</dbReference>
<dbReference type="Pfam" id="PF01513">
    <property type="entry name" value="NAD_kinase"/>
    <property type="match status" value="1"/>
</dbReference>
<keyword evidence="7" id="KW-0520">NAD</keyword>
<dbReference type="Proteomes" id="UP000232323">
    <property type="component" value="Unassembled WGS sequence"/>
</dbReference>
<evidence type="ECO:0000256" key="1">
    <source>
        <dbReference type="ARBA" id="ARBA00010995"/>
    </source>
</evidence>
<evidence type="ECO:0008006" key="10">
    <source>
        <dbReference type="Google" id="ProtNLM"/>
    </source>
</evidence>
<keyword evidence="5" id="KW-0067">ATP-binding</keyword>
<dbReference type="PANTHER" id="PTHR20275">
    <property type="entry name" value="NAD KINASE"/>
    <property type="match status" value="1"/>
</dbReference>
<evidence type="ECO:0000256" key="3">
    <source>
        <dbReference type="ARBA" id="ARBA00022741"/>
    </source>
</evidence>
<dbReference type="STRING" id="1157962.A0A250WRL8"/>
<keyword evidence="6" id="KW-0521">NADP</keyword>
<protein>
    <recommendedName>
        <fullName evidence="10">NAD kinase</fullName>
    </recommendedName>
</protein>
<dbReference type="PANTHER" id="PTHR20275:SF6">
    <property type="entry name" value="NAD KINASE 2, CHLOROPLASTIC"/>
    <property type="match status" value="1"/>
</dbReference>
<dbReference type="Gene3D" id="2.60.200.30">
    <property type="entry name" value="Probable inorganic polyphosphate/atp-NAD kinase, domain 2"/>
    <property type="match status" value="1"/>
</dbReference>
<dbReference type="InterPro" id="IPR002504">
    <property type="entry name" value="NADK"/>
</dbReference>
<accession>A0A250WRL8</accession>
<dbReference type="InterPro" id="IPR017438">
    <property type="entry name" value="ATP-NAD_kinase_N"/>
</dbReference>
<keyword evidence="9" id="KW-1185">Reference proteome</keyword>
<evidence type="ECO:0000256" key="5">
    <source>
        <dbReference type="ARBA" id="ARBA00022840"/>
    </source>
</evidence>
<reference evidence="8 9" key="1">
    <citation type="submission" date="2017-08" db="EMBL/GenBank/DDBJ databases">
        <title>Acidophilic green algal genome provides insights into adaptation to an acidic environment.</title>
        <authorList>
            <person name="Hirooka S."/>
            <person name="Hirose Y."/>
            <person name="Kanesaki Y."/>
            <person name="Higuchi S."/>
            <person name="Fujiwara T."/>
            <person name="Onuma R."/>
            <person name="Era A."/>
            <person name="Ohbayashi R."/>
            <person name="Uzuka A."/>
            <person name="Nozaki H."/>
            <person name="Yoshikawa H."/>
            <person name="Miyagishima S.Y."/>
        </authorList>
    </citation>
    <scope>NUCLEOTIDE SEQUENCE [LARGE SCALE GENOMIC DNA]</scope>
    <source>
        <strain evidence="8 9">NIES-2499</strain>
    </source>
</reference>
<organism evidence="8 9">
    <name type="scientific">Chlamydomonas eustigma</name>
    <dbReference type="NCBI Taxonomy" id="1157962"/>
    <lineage>
        <taxon>Eukaryota</taxon>
        <taxon>Viridiplantae</taxon>
        <taxon>Chlorophyta</taxon>
        <taxon>core chlorophytes</taxon>
        <taxon>Chlorophyceae</taxon>
        <taxon>CS clade</taxon>
        <taxon>Chlamydomonadales</taxon>
        <taxon>Chlamydomonadaceae</taxon>
        <taxon>Chlamydomonas</taxon>
    </lineage>
</organism>
<dbReference type="AlphaFoldDB" id="A0A250WRL8"/>
<evidence type="ECO:0000256" key="4">
    <source>
        <dbReference type="ARBA" id="ARBA00022777"/>
    </source>
</evidence>
<gene>
    <name evidence="8" type="ORF">CEUSTIGMA_g799.t1</name>
</gene>
<dbReference type="GO" id="GO:0006741">
    <property type="term" value="P:NADP+ biosynthetic process"/>
    <property type="evidence" value="ECO:0007669"/>
    <property type="project" value="InterPro"/>
</dbReference>
<evidence type="ECO:0000256" key="6">
    <source>
        <dbReference type="ARBA" id="ARBA00022857"/>
    </source>
</evidence>
<dbReference type="InterPro" id="IPR016064">
    <property type="entry name" value="NAD/diacylglycerol_kinase_sf"/>
</dbReference>
<dbReference type="GO" id="GO:0003951">
    <property type="term" value="F:NAD+ kinase activity"/>
    <property type="evidence" value="ECO:0007669"/>
    <property type="project" value="InterPro"/>
</dbReference>
<evidence type="ECO:0000313" key="9">
    <source>
        <dbReference type="Proteomes" id="UP000232323"/>
    </source>
</evidence>
<comment type="similarity">
    <text evidence="1">Belongs to the NAD kinase family.</text>
</comment>
<dbReference type="SUPFAM" id="SSF111331">
    <property type="entry name" value="NAD kinase/diacylglycerol kinase-like"/>
    <property type="match status" value="1"/>
</dbReference>
<dbReference type="EMBL" id="BEGY01000003">
    <property type="protein sequence ID" value="GAX73346.1"/>
    <property type="molecule type" value="Genomic_DNA"/>
</dbReference>
<dbReference type="InterPro" id="IPR017437">
    <property type="entry name" value="ATP-NAD_kinase_PpnK-typ_C"/>
</dbReference>
<dbReference type="GO" id="GO:0005524">
    <property type="term" value="F:ATP binding"/>
    <property type="evidence" value="ECO:0007669"/>
    <property type="project" value="UniProtKB-KW"/>
</dbReference>
<keyword evidence="3" id="KW-0547">Nucleotide-binding</keyword>
<proteinExistence type="inferred from homology"/>
<name>A0A250WRL8_9CHLO</name>